<comment type="caution">
    <text evidence="1">The sequence shown here is derived from an EMBL/GenBank/DDBJ whole genome shotgun (WGS) entry which is preliminary data.</text>
</comment>
<evidence type="ECO:0000313" key="2">
    <source>
        <dbReference type="Proteomes" id="UP000176741"/>
    </source>
</evidence>
<dbReference type="AlphaFoldDB" id="A0A1F7XXG8"/>
<organism evidence="1 2">
    <name type="scientific">Candidatus Woesebacteria bacterium RIFCSPHIGHO2_01_FULL_38_26b</name>
    <dbReference type="NCBI Taxonomy" id="1802491"/>
    <lineage>
        <taxon>Bacteria</taxon>
        <taxon>Candidatus Woeseibacteriota</taxon>
    </lineage>
</organism>
<proteinExistence type="predicted"/>
<name>A0A1F7XXG8_9BACT</name>
<protein>
    <recommendedName>
        <fullName evidence="3">Helix-turn-helix domain-containing protein</fullName>
    </recommendedName>
</protein>
<dbReference type="EMBL" id="MGGD01000057">
    <property type="protein sequence ID" value="OGM19767.1"/>
    <property type="molecule type" value="Genomic_DNA"/>
</dbReference>
<dbReference type="InterPro" id="IPR036390">
    <property type="entry name" value="WH_DNA-bd_sf"/>
</dbReference>
<evidence type="ECO:0000313" key="1">
    <source>
        <dbReference type="EMBL" id="OGM19767.1"/>
    </source>
</evidence>
<dbReference type="SUPFAM" id="SSF46785">
    <property type="entry name" value="Winged helix' DNA-binding domain"/>
    <property type="match status" value="1"/>
</dbReference>
<gene>
    <name evidence="1" type="ORF">A2771_01700</name>
</gene>
<dbReference type="Proteomes" id="UP000176741">
    <property type="component" value="Unassembled WGS sequence"/>
</dbReference>
<reference evidence="1 2" key="1">
    <citation type="journal article" date="2016" name="Nat. Commun.">
        <title>Thousands of microbial genomes shed light on interconnected biogeochemical processes in an aquifer system.</title>
        <authorList>
            <person name="Anantharaman K."/>
            <person name="Brown C.T."/>
            <person name="Hug L.A."/>
            <person name="Sharon I."/>
            <person name="Castelle C.J."/>
            <person name="Probst A.J."/>
            <person name="Thomas B.C."/>
            <person name="Singh A."/>
            <person name="Wilkins M.J."/>
            <person name="Karaoz U."/>
            <person name="Brodie E.L."/>
            <person name="Williams K.H."/>
            <person name="Hubbard S.S."/>
            <person name="Banfield J.F."/>
        </authorList>
    </citation>
    <scope>NUCLEOTIDE SEQUENCE [LARGE SCALE GENOMIC DNA]</scope>
</reference>
<accession>A0A1F7XXG8</accession>
<evidence type="ECO:0008006" key="3">
    <source>
        <dbReference type="Google" id="ProtNLM"/>
    </source>
</evidence>
<sequence>MKVEKYSGLYIDYQLTKDLMLLTGNELKVFWALCGLLQEKGSIYIWTSCQHLSKITNLSIMTTQRALKKLFLAGLIHRSTKYYKKDEKFQAKSIYRVLRVELG</sequence>